<keyword evidence="4" id="KW-1185">Reference proteome</keyword>
<feature type="domain" description="DUF7708" evidence="2">
    <location>
        <begin position="69"/>
        <end position="193"/>
    </location>
</feature>
<dbReference type="InterPro" id="IPR056125">
    <property type="entry name" value="DUF7708"/>
</dbReference>
<dbReference type="Pfam" id="PF24809">
    <property type="entry name" value="DUF7708"/>
    <property type="match status" value="1"/>
</dbReference>
<reference evidence="3 4" key="1">
    <citation type="journal article" date="2013" name="PLoS Genet.">
        <title>The genome and development-dependent transcriptomes of Pyronema confluens: a window into fungal evolution.</title>
        <authorList>
            <person name="Traeger S."/>
            <person name="Altegoer F."/>
            <person name="Freitag M."/>
            <person name="Gabaldon T."/>
            <person name="Kempken F."/>
            <person name="Kumar A."/>
            <person name="Marcet-Houben M."/>
            <person name="Poggeler S."/>
            <person name="Stajich J.E."/>
            <person name="Nowrousian M."/>
        </authorList>
    </citation>
    <scope>NUCLEOTIDE SEQUENCE [LARGE SCALE GENOMIC DNA]</scope>
    <source>
        <strain evidence="4">CBS 100304</strain>
        <tissue evidence="3">Vegetative mycelium</tissue>
    </source>
</reference>
<evidence type="ECO:0000313" key="4">
    <source>
        <dbReference type="Proteomes" id="UP000018144"/>
    </source>
</evidence>
<evidence type="ECO:0000313" key="3">
    <source>
        <dbReference type="EMBL" id="CCX33292.1"/>
    </source>
</evidence>
<dbReference type="OrthoDB" id="5422733at2759"/>
<accession>U4LP10</accession>
<dbReference type="Proteomes" id="UP000018144">
    <property type="component" value="Unassembled WGS sequence"/>
</dbReference>
<sequence length="203" mass="23271">MLQKTTPNQSSDEPWKRAYELAGLELTLKEYTLLQAKSVDGDPTYRSVIEDATLAQIKRRRNQRTKFHRIIKGLDTYARIVDVAIQDSPEITALVWAGARFLLQIYLNYEENMEKLEDTLETIVTAMAKCEFYATLYEESLHMVLRSAATTDALESGLKEALPEFYCTVLVFTVKAKKYFSDSVIEKTVNSLMPFEFLKVCTL</sequence>
<feature type="coiled-coil region" evidence="1">
    <location>
        <begin position="99"/>
        <end position="126"/>
    </location>
</feature>
<dbReference type="AlphaFoldDB" id="U4LP10"/>
<name>U4LP10_PYROM</name>
<evidence type="ECO:0000256" key="1">
    <source>
        <dbReference type="SAM" id="Coils"/>
    </source>
</evidence>
<keyword evidence="1" id="KW-0175">Coiled coil</keyword>
<dbReference type="EMBL" id="HF936042">
    <property type="protein sequence ID" value="CCX33292.1"/>
    <property type="molecule type" value="Genomic_DNA"/>
</dbReference>
<proteinExistence type="predicted"/>
<gene>
    <name evidence="3" type="ORF">PCON_14332</name>
</gene>
<evidence type="ECO:0000259" key="2">
    <source>
        <dbReference type="Pfam" id="PF24809"/>
    </source>
</evidence>
<protein>
    <submittedName>
        <fullName evidence="3">Similar to ankyrin repeat-containing protein [Grosmannia clavigera kw1407] acc. no. EFX01602</fullName>
    </submittedName>
</protein>
<organism evidence="3 4">
    <name type="scientific">Pyronema omphalodes (strain CBS 100304)</name>
    <name type="common">Pyronema confluens</name>
    <dbReference type="NCBI Taxonomy" id="1076935"/>
    <lineage>
        <taxon>Eukaryota</taxon>
        <taxon>Fungi</taxon>
        <taxon>Dikarya</taxon>
        <taxon>Ascomycota</taxon>
        <taxon>Pezizomycotina</taxon>
        <taxon>Pezizomycetes</taxon>
        <taxon>Pezizales</taxon>
        <taxon>Pyronemataceae</taxon>
        <taxon>Pyronema</taxon>
    </lineage>
</organism>